<protein>
    <submittedName>
        <fullName evidence="1">COP1-interacting protein-related</fullName>
    </submittedName>
</protein>
<name>A0A5A7QBX1_STRAF</name>
<sequence length="171" mass="18675">ESEQRCDLVIFAGKKSEKIASGCLNLSSPAMSSPPALASRSSRLSESLRGFAAGLCQPSFRHRSSAHVRRRSDSAFRVAGKISEFTHLPLPPSSNSFCMDEEQMAMGHDEGWVKPVHGKKDGLHEWLQWPGHLCAVVSSLNVCLLSPRARKTVNRAYCSPHATVADETGMK</sequence>
<dbReference type="EMBL" id="BKCP01006449">
    <property type="protein sequence ID" value="GER42775.1"/>
    <property type="molecule type" value="Genomic_DNA"/>
</dbReference>
<dbReference type="Proteomes" id="UP000325081">
    <property type="component" value="Unassembled WGS sequence"/>
</dbReference>
<dbReference type="AlphaFoldDB" id="A0A5A7QBX1"/>
<evidence type="ECO:0000313" key="2">
    <source>
        <dbReference type="Proteomes" id="UP000325081"/>
    </source>
</evidence>
<feature type="non-terminal residue" evidence="1">
    <location>
        <position position="1"/>
    </location>
</feature>
<organism evidence="1 2">
    <name type="scientific">Striga asiatica</name>
    <name type="common">Asiatic witchweed</name>
    <name type="synonym">Buchnera asiatica</name>
    <dbReference type="NCBI Taxonomy" id="4170"/>
    <lineage>
        <taxon>Eukaryota</taxon>
        <taxon>Viridiplantae</taxon>
        <taxon>Streptophyta</taxon>
        <taxon>Embryophyta</taxon>
        <taxon>Tracheophyta</taxon>
        <taxon>Spermatophyta</taxon>
        <taxon>Magnoliopsida</taxon>
        <taxon>eudicotyledons</taxon>
        <taxon>Gunneridae</taxon>
        <taxon>Pentapetalae</taxon>
        <taxon>asterids</taxon>
        <taxon>lamiids</taxon>
        <taxon>Lamiales</taxon>
        <taxon>Orobanchaceae</taxon>
        <taxon>Buchnereae</taxon>
        <taxon>Striga</taxon>
    </lineage>
</organism>
<reference evidence="2" key="1">
    <citation type="journal article" date="2019" name="Curr. Biol.">
        <title>Genome Sequence of Striga asiatica Provides Insight into the Evolution of Plant Parasitism.</title>
        <authorList>
            <person name="Yoshida S."/>
            <person name="Kim S."/>
            <person name="Wafula E.K."/>
            <person name="Tanskanen J."/>
            <person name="Kim Y.M."/>
            <person name="Honaas L."/>
            <person name="Yang Z."/>
            <person name="Spallek T."/>
            <person name="Conn C.E."/>
            <person name="Ichihashi Y."/>
            <person name="Cheong K."/>
            <person name="Cui S."/>
            <person name="Der J.P."/>
            <person name="Gundlach H."/>
            <person name="Jiao Y."/>
            <person name="Hori C."/>
            <person name="Ishida J.K."/>
            <person name="Kasahara H."/>
            <person name="Kiba T."/>
            <person name="Kim M.S."/>
            <person name="Koo N."/>
            <person name="Laohavisit A."/>
            <person name="Lee Y.H."/>
            <person name="Lumba S."/>
            <person name="McCourt P."/>
            <person name="Mortimer J.C."/>
            <person name="Mutuku J.M."/>
            <person name="Nomura T."/>
            <person name="Sasaki-Sekimoto Y."/>
            <person name="Seto Y."/>
            <person name="Wang Y."/>
            <person name="Wakatake T."/>
            <person name="Sakakibara H."/>
            <person name="Demura T."/>
            <person name="Yamaguchi S."/>
            <person name="Yoneyama K."/>
            <person name="Manabe R.I."/>
            <person name="Nelson D.C."/>
            <person name="Schulman A.H."/>
            <person name="Timko M.P."/>
            <person name="dePamphilis C.W."/>
            <person name="Choi D."/>
            <person name="Shirasu K."/>
        </authorList>
    </citation>
    <scope>NUCLEOTIDE SEQUENCE [LARGE SCALE GENOMIC DNA]</scope>
    <source>
        <strain evidence="2">cv. UVA1</strain>
    </source>
</reference>
<accession>A0A5A7QBX1</accession>
<feature type="non-terminal residue" evidence="1">
    <location>
        <position position="171"/>
    </location>
</feature>
<comment type="caution">
    <text evidence="1">The sequence shown here is derived from an EMBL/GenBank/DDBJ whole genome shotgun (WGS) entry which is preliminary data.</text>
</comment>
<gene>
    <name evidence="1" type="ORF">STAS_19595</name>
</gene>
<evidence type="ECO:0000313" key="1">
    <source>
        <dbReference type="EMBL" id="GER42775.1"/>
    </source>
</evidence>
<proteinExistence type="predicted"/>
<keyword evidence="2" id="KW-1185">Reference proteome</keyword>
<dbReference type="OrthoDB" id="2020180at2759"/>